<dbReference type="Proteomes" id="UP000582659">
    <property type="component" value="Unassembled WGS sequence"/>
</dbReference>
<evidence type="ECO:0000313" key="4">
    <source>
        <dbReference type="WBParaSite" id="BXY_1602600.1"/>
    </source>
</evidence>
<dbReference type="EMBL" id="CAJFCV020000002">
    <property type="protein sequence ID" value="CAG9097444.1"/>
    <property type="molecule type" value="Genomic_DNA"/>
</dbReference>
<dbReference type="PANTHER" id="PTHR16442">
    <property type="entry name" value="RING FINGER PROTEIN 17"/>
    <property type="match status" value="1"/>
</dbReference>
<dbReference type="PANTHER" id="PTHR16442:SF1">
    <property type="entry name" value="RING FINGER PROTEIN 17"/>
    <property type="match status" value="1"/>
</dbReference>
<name>A0A1I7SSK9_BURXY</name>
<evidence type="ECO:0000313" key="1">
    <source>
        <dbReference type="EMBL" id="CAD5215529.1"/>
    </source>
</evidence>
<dbReference type="OrthoDB" id="5832178at2759"/>
<dbReference type="Proteomes" id="UP000659654">
    <property type="component" value="Unassembled WGS sequence"/>
</dbReference>
<dbReference type="eggNOG" id="ENOG502S8GF">
    <property type="taxonomic scope" value="Eukaryota"/>
</dbReference>
<evidence type="ECO:0000313" key="2">
    <source>
        <dbReference type="Proteomes" id="UP000095284"/>
    </source>
</evidence>
<protein>
    <submittedName>
        <fullName evidence="1">(pine wood nematode) hypothetical protein</fullName>
    </submittedName>
</protein>
<organism evidence="2 4">
    <name type="scientific">Bursaphelenchus xylophilus</name>
    <name type="common">Pinewood nematode worm</name>
    <name type="synonym">Aphelenchoides xylophilus</name>
    <dbReference type="NCBI Taxonomy" id="6326"/>
    <lineage>
        <taxon>Eukaryota</taxon>
        <taxon>Metazoa</taxon>
        <taxon>Ecdysozoa</taxon>
        <taxon>Nematoda</taxon>
        <taxon>Chromadorea</taxon>
        <taxon>Rhabditida</taxon>
        <taxon>Tylenchina</taxon>
        <taxon>Tylenchomorpha</taxon>
        <taxon>Aphelenchoidea</taxon>
        <taxon>Aphelenchoididae</taxon>
        <taxon>Bursaphelenchus</taxon>
    </lineage>
</organism>
<keyword evidence="3" id="KW-1185">Reference proteome</keyword>
<dbReference type="Gene3D" id="2.40.50.90">
    <property type="match status" value="2"/>
</dbReference>
<sequence length="635" mass="72856">MAAVQKTANGQGGQKVVATNAIRPASALVFSDKKEKKKRQMVQAGDKKIHRIILNSVSYAKYVWATSPSCIWFRLPNQDPGYCDLRERYRMNPFEGEMARYCYCMAPRFESDMDAHEMLVYSRARILSVQRDDETDTMYCYVLFIDHGFGQWVDGRSLGAVPYDLTSIPWQTIPVALGGVRPLRTFESTKSGWSSFHIKAIRDIMQEFDQFELSPFVHRGVRLTYDEYSRVRLVGTKENVKKNDDDQEADEDDEASSQFDITRLFFQRCMKEDPVQLSLEISELTEQSLYDTLVDEEIPDLDVRTIPPEFKDFPRPSAREGPDGIPCVTPPDNGELSIPEFAPSPINRDILSPEFKEPGDDDVDDPAEDPISKWDPDMNAAFYTEQVIERNAQNIAFFVKEDGKWTTIAIDSASRESPFKFYGYPMPFVKGKSSALAYNELTKKFYLELSEWQDQLNAFYFLTENCFVLSFDYLKTVQSAGQDVYAIYCDIDESDNHNFTRVKLLECCPERHGLHEHCLIVFLDRPGTRVVPSGTLLRLHSKFAKRPQLCIEMRLNDLIPPNGTEWDPQQIDQFRECCIADAPMRCQIARLSQRAPRELATFSVFNLTPAWLKVKYSVENLLVNGRMANLTQSES</sequence>
<dbReference type="AlphaFoldDB" id="A0A1I7SSK9"/>
<dbReference type="SUPFAM" id="SSF63748">
    <property type="entry name" value="Tudor/PWWP/MBT"/>
    <property type="match status" value="1"/>
</dbReference>
<dbReference type="WBParaSite" id="BXY_1602600.1">
    <property type="protein sequence ID" value="BXY_1602600.1"/>
    <property type="gene ID" value="BXY_1602600"/>
</dbReference>
<reference evidence="1" key="2">
    <citation type="submission" date="2020-09" db="EMBL/GenBank/DDBJ databases">
        <authorList>
            <person name="Kikuchi T."/>
        </authorList>
    </citation>
    <scope>NUCLEOTIDE SEQUENCE</scope>
    <source>
        <strain evidence="1">Ka4C1</strain>
    </source>
</reference>
<reference evidence="4" key="1">
    <citation type="submission" date="2016-11" db="UniProtKB">
        <authorList>
            <consortium name="WormBaseParasite"/>
        </authorList>
    </citation>
    <scope>IDENTIFICATION</scope>
</reference>
<proteinExistence type="predicted"/>
<dbReference type="InterPro" id="IPR035437">
    <property type="entry name" value="SNase_OB-fold_sf"/>
</dbReference>
<dbReference type="EMBL" id="CAJFDI010000002">
    <property type="protein sequence ID" value="CAD5215529.1"/>
    <property type="molecule type" value="Genomic_DNA"/>
</dbReference>
<dbReference type="Gene3D" id="2.30.30.140">
    <property type="match status" value="2"/>
</dbReference>
<dbReference type="Proteomes" id="UP000095284">
    <property type="component" value="Unplaced"/>
</dbReference>
<gene>
    <name evidence="1" type="ORF">BXYJ_LOCUS4075</name>
</gene>
<accession>A0A1I7SSK9</accession>
<evidence type="ECO:0000313" key="3">
    <source>
        <dbReference type="Proteomes" id="UP000659654"/>
    </source>
</evidence>